<comment type="caution">
    <text evidence="2">The sequence shown here is derived from an EMBL/GenBank/DDBJ whole genome shotgun (WGS) entry which is preliminary data.</text>
</comment>
<dbReference type="STRING" id="3750.A0A498HVE3"/>
<protein>
    <submittedName>
        <fullName evidence="2">Uncharacterized protein</fullName>
    </submittedName>
</protein>
<reference evidence="2 3" key="1">
    <citation type="submission" date="2018-10" db="EMBL/GenBank/DDBJ databases">
        <title>A high-quality apple genome assembly.</title>
        <authorList>
            <person name="Hu J."/>
        </authorList>
    </citation>
    <scope>NUCLEOTIDE SEQUENCE [LARGE SCALE GENOMIC DNA]</scope>
    <source>
        <strain evidence="3">cv. HFTH1</strain>
        <tissue evidence="2">Young leaf</tissue>
    </source>
</reference>
<feature type="region of interest" description="Disordered" evidence="1">
    <location>
        <begin position="1"/>
        <end position="71"/>
    </location>
</feature>
<name>A0A498HVE3_MALDO</name>
<dbReference type="EMBL" id="RDQH01000341">
    <property type="protein sequence ID" value="RXH74750.1"/>
    <property type="molecule type" value="Genomic_DNA"/>
</dbReference>
<sequence>MADEIVVGSANLPVKRPREEEENRAEDATSAVSMETDGGKEPDSVSARNKNKTNGFSPNPPKNPVSGEKRGFSDAIDGCSKKWVFTVTNGSEVDVGKAVGLSSPLAKNEVSSVPLSPKPTAQLEKRNTQASEHAVASPSCKSVDLTLLHFTTDCLSLQCQQQRRYHLQILRLSTEAGQALLSSSELTPPQPYQSFDYLSPPFLLRFCCLQKGLLFRNHFLFPYFFYKRRLPSSHGLRVNMPFLSISYSLSDFIQFTSGDQPISRNLPIVEDERGLDQVHASTGGLMTFKEVVAELMSDDLQRCFLQMDSNTETETETERKRRNGKRKEKAKGCLEIEWETKAESRKKSRKKSRK</sequence>
<accession>A0A498HVE3</accession>
<evidence type="ECO:0000313" key="2">
    <source>
        <dbReference type="EMBL" id="RXH74750.1"/>
    </source>
</evidence>
<feature type="region of interest" description="Disordered" evidence="1">
    <location>
        <begin position="311"/>
        <end position="330"/>
    </location>
</feature>
<feature type="region of interest" description="Disordered" evidence="1">
    <location>
        <begin position="109"/>
        <end position="131"/>
    </location>
</feature>
<evidence type="ECO:0000313" key="3">
    <source>
        <dbReference type="Proteomes" id="UP000290289"/>
    </source>
</evidence>
<proteinExistence type="predicted"/>
<dbReference type="Proteomes" id="UP000290289">
    <property type="component" value="Chromosome 15"/>
</dbReference>
<dbReference type="AlphaFoldDB" id="A0A498HVE3"/>
<feature type="compositionally biased region" description="Polar residues" evidence="1">
    <location>
        <begin position="46"/>
        <end position="57"/>
    </location>
</feature>
<feature type="compositionally biased region" description="Basic residues" evidence="1">
    <location>
        <begin position="320"/>
        <end position="329"/>
    </location>
</feature>
<gene>
    <name evidence="2" type="ORF">DVH24_029471</name>
</gene>
<organism evidence="2 3">
    <name type="scientific">Malus domestica</name>
    <name type="common">Apple</name>
    <name type="synonym">Pyrus malus</name>
    <dbReference type="NCBI Taxonomy" id="3750"/>
    <lineage>
        <taxon>Eukaryota</taxon>
        <taxon>Viridiplantae</taxon>
        <taxon>Streptophyta</taxon>
        <taxon>Embryophyta</taxon>
        <taxon>Tracheophyta</taxon>
        <taxon>Spermatophyta</taxon>
        <taxon>Magnoliopsida</taxon>
        <taxon>eudicotyledons</taxon>
        <taxon>Gunneridae</taxon>
        <taxon>Pentapetalae</taxon>
        <taxon>rosids</taxon>
        <taxon>fabids</taxon>
        <taxon>Rosales</taxon>
        <taxon>Rosaceae</taxon>
        <taxon>Amygdaloideae</taxon>
        <taxon>Maleae</taxon>
        <taxon>Malus</taxon>
    </lineage>
</organism>
<feature type="compositionally biased region" description="Basic and acidic residues" evidence="1">
    <location>
        <begin position="16"/>
        <end position="27"/>
    </location>
</feature>
<keyword evidence="3" id="KW-1185">Reference proteome</keyword>
<evidence type="ECO:0000256" key="1">
    <source>
        <dbReference type="SAM" id="MobiDB-lite"/>
    </source>
</evidence>